<dbReference type="Proteomes" id="UP000652761">
    <property type="component" value="Unassembled WGS sequence"/>
</dbReference>
<feature type="region of interest" description="Disordered" evidence="1">
    <location>
        <begin position="486"/>
        <end position="512"/>
    </location>
</feature>
<feature type="non-terminal residue" evidence="2">
    <location>
        <position position="1"/>
    </location>
</feature>
<evidence type="ECO:0000313" key="2">
    <source>
        <dbReference type="EMBL" id="MQM10587.1"/>
    </source>
</evidence>
<proteinExistence type="predicted"/>
<accession>A0A843WRJ5</accession>
<reference evidence="2" key="1">
    <citation type="submission" date="2017-07" db="EMBL/GenBank/DDBJ databases">
        <title>Taro Niue Genome Assembly and Annotation.</title>
        <authorList>
            <person name="Atibalentja N."/>
            <person name="Keating K."/>
            <person name="Fields C.J."/>
        </authorList>
    </citation>
    <scope>NUCLEOTIDE SEQUENCE</scope>
    <source>
        <strain evidence="2">Niue_2</strain>
        <tissue evidence="2">Leaf</tissue>
    </source>
</reference>
<feature type="region of interest" description="Disordered" evidence="1">
    <location>
        <begin position="22"/>
        <end position="79"/>
    </location>
</feature>
<evidence type="ECO:0000256" key="1">
    <source>
        <dbReference type="SAM" id="MobiDB-lite"/>
    </source>
</evidence>
<comment type="caution">
    <text evidence="2">The sequence shown here is derived from an EMBL/GenBank/DDBJ whole genome shotgun (WGS) entry which is preliminary data.</text>
</comment>
<keyword evidence="3" id="KW-1185">Reference proteome</keyword>
<sequence length="512" mass="55728">LASEHLADPTRGGELHLLMEGRRHRLDSSDQTSTKDDNVAGHVPDDQEIHHLGHARRSRPEGGREANSTHRLNRHPREAEQRRLYRGELVGFKAHKEITIVSQYVGGTSIVYQNPTHITMIDGCRNDQRISVWGSNPYKVFVQEGYGFLGPCIGGIRGIRDWPGHRRPVHDVYSPCIIASALSTLSTCAESSHDHIDFLPVGLIVDRLLGSPLSASGAVVIPAHELSEAATLNEGLDFVLELAAFGGVVAMVTVEATILLLVAPSGVGAHPGWPPNIWLIPDFCQDLFGCHPARLSSHAAWRCAVERSSARVKGCCTPSVLCRKPSQVPWIRTLVANGTSSEKRGRGARLRPSAEEVVPKGLLQLVEGRDGTCMEGFEPGPSSFLQGGREGPAFGHIRCSMEHHMRLKPMDVIRRAEVLKERDGTSLINAAKGAPVSILSGGRYNHHEGVKGCLDSPGRKGERRPETCPRELDGARTLRSLPGVLGTVFEEMRRPAEGPRLPGEPRRGPDGP</sequence>
<dbReference type="EMBL" id="NMUH01004712">
    <property type="protein sequence ID" value="MQM10587.1"/>
    <property type="molecule type" value="Genomic_DNA"/>
</dbReference>
<feature type="compositionally biased region" description="Basic and acidic residues" evidence="1">
    <location>
        <begin position="33"/>
        <end position="51"/>
    </location>
</feature>
<evidence type="ECO:0000313" key="3">
    <source>
        <dbReference type="Proteomes" id="UP000652761"/>
    </source>
</evidence>
<dbReference type="AlphaFoldDB" id="A0A843WRJ5"/>
<feature type="compositionally biased region" description="Basic and acidic residues" evidence="1">
    <location>
        <begin position="58"/>
        <end position="68"/>
    </location>
</feature>
<protein>
    <submittedName>
        <fullName evidence="2">Uncharacterized protein</fullName>
    </submittedName>
</protein>
<organism evidence="2 3">
    <name type="scientific">Colocasia esculenta</name>
    <name type="common">Wild taro</name>
    <name type="synonym">Arum esculentum</name>
    <dbReference type="NCBI Taxonomy" id="4460"/>
    <lineage>
        <taxon>Eukaryota</taxon>
        <taxon>Viridiplantae</taxon>
        <taxon>Streptophyta</taxon>
        <taxon>Embryophyta</taxon>
        <taxon>Tracheophyta</taxon>
        <taxon>Spermatophyta</taxon>
        <taxon>Magnoliopsida</taxon>
        <taxon>Liliopsida</taxon>
        <taxon>Araceae</taxon>
        <taxon>Aroideae</taxon>
        <taxon>Colocasieae</taxon>
        <taxon>Colocasia</taxon>
    </lineage>
</organism>
<feature type="compositionally biased region" description="Basic and acidic residues" evidence="1">
    <location>
        <begin position="490"/>
        <end position="512"/>
    </location>
</feature>
<gene>
    <name evidence="2" type="ORF">Taro_043481</name>
</gene>
<name>A0A843WRJ5_COLES</name>